<comment type="subcellular location">
    <subcellularLocation>
        <location evidence="1">Membrane</location>
    </subcellularLocation>
</comment>
<dbReference type="SMART" id="SM00665">
    <property type="entry name" value="B561"/>
    <property type="match status" value="1"/>
</dbReference>
<dbReference type="SMART" id="SM00664">
    <property type="entry name" value="DoH"/>
    <property type="match status" value="1"/>
</dbReference>
<dbReference type="PROSITE" id="PS50836">
    <property type="entry name" value="DOMON"/>
    <property type="match status" value="1"/>
</dbReference>
<keyword evidence="3 7" id="KW-0812">Transmembrane</keyword>
<name>A0A4S8M0F5_DENBC</name>
<dbReference type="InterPro" id="IPR006593">
    <property type="entry name" value="Cyt_b561/ferric_Rdtase_TM"/>
</dbReference>
<evidence type="ECO:0000256" key="3">
    <source>
        <dbReference type="ARBA" id="ARBA00022692"/>
    </source>
</evidence>
<evidence type="ECO:0000256" key="1">
    <source>
        <dbReference type="ARBA" id="ARBA00004370"/>
    </source>
</evidence>
<dbReference type="Pfam" id="PF03188">
    <property type="entry name" value="Cytochrom_B561"/>
    <property type="match status" value="1"/>
</dbReference>
<feature type="domain" description="Cytochrome b561" evidence="9">
    <location>
        <begin position="118"/>
        <end position="323"/>
    </location>
</feature>
<dbReference type="Pfam" id="PF16010">
    <property type="entry name" value="CDH-cyt"/>
    <property type="match status" value="1"/>
</dbReference>
<dbReference type="PANTHER" id="PTHR47797">
    <property type="entry name" value="DEHYDROGENASE, PUTATIVE (AFU_ORTHOLOGUE AFUA_8G05805)-RELATED"/>
    <property type="match status" value="1"/>
</dbReference>
<evidence type="ECO:0000256" key="2">
    <source>
        <dbReference type="ARBA" id="ARBA00022448"/>
    </source>
</evidence>
<evidence type="ECO:0000313" key="11">
    <source>
        <dbReference type="Proteomes" id="UP000297245"/>
    </source>
</evidence>
<feature type="domain" description="DOMON" evidence="8">
    <location>
        <begin position="1"/>
        <end position="100"/>
    </location>
</feature>
<protein>
    <recommendedName>
        <fullName evidence="12">CBD9-like protein</fullName>
    </recommendedName>
</protein>
<keyword evidence="2" id="KW-0813">Transport</keyword>
<keyword evidence="4" id="KW-0249">Electron transport</keyword>
<evidence type="ECO:0000256" key="6">
    <source>
        <dbReference type="ARBA" id="ARBA00023136"/>
    </source>
</evidence>
<organism evidence="10 11">
    <name type="scientific">Dendrothele bispora (strain CBS 962.96)</name>
    <dbReference type="NCBI Taxonomy" id="1314807"/>
    <lineage>
        <taxon>Eukaryota</taxon>
        <taxon>Fungi</taxon>
        <taxon>Dikarya</taxon>
        <taxon>Basidiomycota</taxon>
        <taxon>Agaricomycotina</taxon>
        <taxon>Agaricomycetes</taxon>
        <taxon>Agaricomycetidae</taxon>
        <taxon>Agaricales</taxon>
        <taxon>Agaricales incertae sedis</taxon>
        <taxon>Dendrothele</taxon>
    </lineage>
</organism>
<evidence type="ECO:0008006" key="12">
    <source>
        <dbReference type="Google" id="ProtNLM"/>
    </source>
</evidence>
<dbReference type="Gene3D" id="1.20.120.1770">
    <property type="match status" value="1"/>
</dbReference>
<dbReference type="Proteomes" id="UP000297245">
    <property type="component" value="Unassembled WGS sequence"/>
</dbReference>
<dbReference type="CDD" id="cd09630">
    <property type="entry name" value="CDH_like_cytochrome"/>
    <property type="match status" value="1"/>
</dbReference>
<keyword evidence="5 7" id="KW-1133">Transmembrane helix</keyword>
<evidence type="ECO:0000313" key="10">
    <source>
        <dbReference type="EMBL" id="THU95506.1"/>
    </source>
</evidence>
<dbReference type="PROSITE" id="PS50939">
    <property type="entry name" value="CYTOCHROME_B561"/>
    <property type="match status" value="1"/>
</dbReference>
<accession>A0A4S8M0F5</accession>
<evidence type="ECO:0000259" key="9">
    <source>
        <dbReference type="PROSITE" id="PS50939"/>
    </source>
</evidence>
<evidence type="ECO:0000256" key="5">
    <source>
        <dbReference type="ARBA" id="ARBA00022989"/>
    </source>
</evidence>
<gene>
    <name evidence="10" type="ORF">K435DRAFT_666290</name>
</gene>
<dbReference type="OrthoDB" id="19261at2759"/>
<dbReference type="InterPro" id="IPR005018">
    <property type="entry name" value="DOMON_domain"/>
</dbReference>
<dbReference type="CDD" id="cd08760">
    <property type="entry name" value="Cyt_b561_FRRS1_like"/>
    <property type="match status" value="1"/>
</dbReference>
<feature type="transmembrane region" description="Helical" evidence="7">
    <location>
        <begin position="233"/>
        <end position="252"/>
    </location>
</feature>
<keyword evidence="11" id="KW-1185">Reference proteome</keyword>
<dbReference type="Gene3D" id="2.60.40.1210">
    <property type="entry name" value="Cellobiose dehydrogenase, cytochrome domain"/>
    <property type="match status" value="1"/>
</dbReference>
<evidence type="ECO:0000256" key="7">
    <source>
        <dbReference type="SAM" id="Phobius"/>
    </source>
</evidence>
<proteinExistence type="predicted"/>
<feature type="transmembrane region" description="Helical" evidence="7">
    <location>
        <begin position="264"/>
        <end position="282"/>
    </location>
</feature>
<dbReference type="EMBL" id="ML179198">
    <property type="protein sequence ID" value="THU95506.1"/>
    <property type="molecule type" value="Genomic_DNA"/>
</dbReference>
<dbReference type="PANTHER" id="PTHR47797:SF3">
    <property type="entry name" value="CYTOCHROME B561 DOMAIN-CONTAINING PROTEIN"/>
    <property type="match status" value="1"/>
</dbReference>
<sequence>MHIGTLKSAGQTPGWMAIGFGKFMPNSPMVIMWSNSDGSITLSQREASGEVEPSVTPNPDRVATLLESASSTSGSGSAIQFAFTIPSDGSTNQDIIWAFSTVNPGDSAVDASLQQHLLSGPLQFDLSGTVSSGNDTSGGGGSDSTFDPPLQPYQRLIVAHALLLVFGFLFFLPAGALLARYLRTFTPTWYTGHWIAQFGVAGPIIITGFALGVQSVSSSGVPHLNDDHKKWGVAIFVLYLFQCALGAIIHFIKPKHNTGRPPQNYVHAVLGLLVIALGLYQVRTGYRTEWPVTTGRSPLPKGVDVVWYIWVVLLPVLYGIGLSFLPKQYRQEADSRRKMNGSS</sequence>
<dbReference type="InterPro" id="IPR015920">
    <property type="entry name" value="Cellobiose_DH-like_cyt"/>
</dbReference>
<evidence type="ECO:0000256" key="4">
    <source>
        <dbReference type="ARBA" id="ARBA00022982"/>
    </source>
</evidence>
<dbReference type="AlphaFoldDB" id="A0A4S8M0F5"/>
<keyword evidence="6 7" id="KW-0472">Membrane</keyword>
<evidence type="ECO:0000259" key="8">
    <source>
        <dbReference type="PROSITE" id="PS50836"/>
    </source>
</evidence>
<dbReference type="GO" id="GO:0016020">
    <property type="term" value="C:membrane"/>
    <property type="evidence" value="ECO:0007669"/>
    <property type="project" value="UniProtKB-SubCell"/>
</dbReference>
<feature type="transmembrane region" description="Helical" evidence="7">
    <location>
        <begin position="194"/>
        <end position="213"/>
    </location>
</feature>
<reference evidence="10 11" key="1">
    <citation type="journal article" date="2019" name="Nat. Ecol. Evol.">
        <title>Megaphylogeny resolves global patterns of mushroom evolution.</title>
        <authorList>
            <person name="Varga T."/>
            <person name="Krizsan K."/>
            <person name="Foldi C."/>
            <person name="Dima B."/>
            <person name="Sanchez-Garcia M."/>
            <person name="Sanchez-Ramirez S."/>
            <person name="Szollosi G.J."/>
            <person name="Szarkandi J.G."/>
            <person name="Papp V."/>
            <person name="Albert L."/>
            <person name="Andreopoulos W."/>
            <person name="Angelini C."/>
            <person name="Antonin V."/>
            <person name="Barry K.W."/>
            <person name="Bougher N.L."/>
            <person name="Buchanan P."/>
            <person name="Buyck B."/>
            <person name="Bense V."/>
            <person name="Catcheside P."/>
            <person name="Chovatia M."/>
            <person name="Cooper J."/>
            <person name="Damon W."/>
            <person name="Desjardin D."/>
            <person name="Finy P."/>
            <person name="Geml J."/>
            <person name="Haridas S."/>
            <person name="Hughes K."/>
            <person name="Justo A."/>
            <person name="Karasinski D."/>
            <person name="Kautmanova I."/>
            <person name="Kiss B."/>
            <person name="Kocsube S."/>
            <person name="Kotiranta H."/>
            <person name="LaButti K.M."/>
            <person name="Lechner B.E."/>
            <person name="Liimatainen K."/>
            <person name="Lipzen A."/>
            <person name="Lukacs Z."/>
            <person name="Mihaltcheva S."/>
            <person name="Morgado L.N."/>
            <person name="Niskanen T."/>
            <person name="Noordeloos M.E."/>
            <person name="Ohm R.A."/>
            <person name="Ortiz-Santana B."/>
            <person name="Ovrebo C."/>
            <person name="Racz N."/>
            <person name="Riley R."/>
            <person name="Savchenko A."/>
            <person name="Shiryaev A."/>
            <person name="Soop K."/>
            <person name="Spirin V."/>
            <person name="Szebenyi C."/>
            <person name="Tomsovsky M."/>
            <person name="Tulloss R.E."/>
            <person name="Uehling J."/>
            <person name="Grigoriev I.V."/>
            <person name="Vagvolgyi C."/>
            <person name="Papp T."/>
            <person name="Martin F.M."/>
            <person name="Miettinen O."/>
            <person name="Hibbett D.S."/>
            <person name="Nagy L.G."/>
        </authorList>
    </citation>
    <scope>NUCLEOTIDE SEQUENCE [LARGE SCALE GENOMIC DNA]</scope>
    <source>
        <strain evidence="10 11">CBS 962.96</strain>
    </source>
</reference>
<feature type="transmembrane region" description="Helical" evidence="7">
    <location>
        <begin position="305"/>
        <end position="325"/>
    </location>
</feature>
<feature type="transmembrane region" description="Helical" evidence="7">
    <location>
        <begin position="157"/>
        <end position="182"/>
    </location>
</feature>
<dbReference type="SUPFAM" id="SSF49344">
    <property type="entry name" value="CBD9-like"/>
    <property type="match status" value="1"/>
</dbReference>